<feature type="region of interest" description="Disordered" evidence="1">
    <location>
        <begin position="1"/>
        <end position="69"/>
    </location>
</feature>
<feature type="compositionally biased region" description="Acidic residues" evidence="1">
    <location>
        <begin position="47"/>
        <end position="60"/>
    </location>
</feature>
<evidence type="ECO:0000256" key="1">
    <source>
        <dbReference type="SAM" id="MobiDB-lite"/>
    </source>
</evidence>
<feature type="compositionally biased region" description="Basic and acidic residues" evidence="1">
    <location>
        <begin position="481"/>
        <end position="496"/>
    </location>
</feature>
<reference evidence="2 3" key="1">
    <citation type="submission" date="2019-07" db="EMBL/GenBank/DDBJ databases">
        <title>De Novo Assembly of kiwifruit Actinidia rufa.</title>
        <authorList>
            <person name="Sugita-Konishi S."/>
            <person name="Sato K."/>
            <person name="Mori E."/>
            <person name="Abe Y."/>
            <person name="Kisaki G."/>
            <person name="Hamano K."/>
            <person name="Suezawa K."/>
            <person name="Otani M."/>
            <person name="Fukuda T."/>
            <person name="Manabe T."/>
            <person name="Gomi K."/>
            <person name="Tabuchi M."/>
            <person name="Akimitsu K."/>
            <person name="Kataoka I."/>
        </authorList>
    </citation>
    <scope>NUCLEOTIDE SEQUENCE [LARGE SCALE GENOMIC DNA]</scope>
    <source>
        <strain evidence="3">cv. Fuchu</strain>
    </source>
</reference>
<dbReference type="OrthoDB" id="1750920at2759"/>
<feature type="compositionally biased region" description="Gly residues" evidence="1">
    <location>
        <begin position="1"/>
        <end position="12"/>
    </location>
</feature>
<feature type="compositionally biased region" description="Basic and acidic residues" evidence="1">
    <location>
        <begin position="16"/>
        <end position="29"/>
    </location>
</feature>
<name>A0A7J0EWT2_9ERIC</name>
<accession>A0A7J0EWT2</accession>
<sequence>MFRGNCIGGGGNNVAKAREGIEGLGDSKPRRVGGLEEDEAGERYGEEEADEDDRAVEEGGEGVGKHVAEEITGERTRRLRRVALTVCDATTITFRERNNEYHCRSVVPPIFLPPTTLVLPSHSGRIFLFDTSMALNGAQLLVHDEEALAQFRVDHRIPKNVVIERPGPDDNVDWVEGKGNRIPVRTWFIHQAGLRFPLNKLLKVVLSLCGLTFMQVSVNFVRTVLAVDALMQREELEFTAEDLLYVYCVVKPRKNSGTQMLEGNHYLHLRKPNQPHTRLVTDSLDKDQYLNDFIWILGQWEFFDGVPDLFSVPRYKGYVPIGFNSRFWRRSDWRSAAISTVNNCGRTHKVSDLLGYAPRPRSSLSDEVSDLFEGTSDELKRLIEEAEGDEGLEEETEVEDGEEVDQIPTAAPLVLPLIAIPPAQPQDPKPILVPSSKSDRADDFAIVEPQKIVKHSYNHSSNSSSSFRGDKEKMALKVKILGKEQGMRDKSAKRPEAPVPALPVVVEDQSIAPSSLEGVKRKGKQPTKGSSQQKKRKGAGSATGTPEIWAPQFIAVEFRKHVTFVDTTKDHETCVALGNVVMLPQDVADQATETTVEFRERFLTAPSNELGTCMKSNLPSFALVFFKMDGSLAWKELGISPDDPTWASPALPVQLPASLRRYSPIILLDFNEEEYATLPADEEDVNIAVVEVRAGIEETAEDGQDGAEGDRDGEAEGENLV</sequence>
<dbReference type="EMBL" id="BJWL01000007">
    <property type="protein sequence ID" value="GFY90941.1"/>
    <property type="molecule type" value="Genomic_DNA"/>
</dbReference>
<dbReference type="Proteomes" id="UP000585474">
    <property type="component" value="Unassembled WGS sequence"/>
</dbReference>
<feature type="region of interest" description="Disordered" evidence="1">
    <location>
        <begin position="696"/>
        <end position="721"/>
    </location>
</feature>
<feature type="region of interest" description="Disordered" evidence="1">
    <location>
        <begin position="481"/>
        <end position="545"/>
    </location>
</feature>
<comment type="caution">
    <text evidence="2">The sequence shown here is derived from an EMBL/GenBank/DDBJ whole genome shotgun (WGS) entry which is preliminary data.</text>
</comment>
<organism evidence="2 3">
    <name type="scientific">Actinidia rufa</name>
    <dbReference type="NCBI Taxonomy" id="165716"/>
    <lineage>
        <taxon>Eukaryota</taxon>
        <taxon>Viridiplantae</taxon>
        <taxon>Streptophyta</taxon>
        <taxon>Embryophyta</taxon>
        <taxon>Tracheophyta</taxon>
        <taxon>Spermatophyta</taxon>
        <taxon>Magnoliopsida</taxon>
        <taxon>eudicotyledons</taxon>
        <taxon>Gunneridae</taxon>
        <taxon>Pentapetalae</taxon>
        <taxon>asterids</taxon>
        <taxon>Ericales</taxon>
        <taxon>Actinidiaceae</taxon>
        <taxon>Actinidia</taxon>
    </lineage>
</organism>
<protein>
    <submittedName>
        <fullName evidence="2">Uncharacterized protein</fullName>
    </submittedName>
</protein>
<gene>
    <name evidence="2" type="ORF">Acr_07g0011370</name>
</gene>
<dbReference type="AlphaFoldDB" id="A0A7J0EWT2"/>
<feature type="compositionally biased region" description="Acidic residues" evidence="1">
    <location>
        <begin position="698"/>
        <end position="707"/>
    </location>
</feature>
<evidence type="ECO:0000313" key="2">
    <source>
        <dbReference type="EMBL" id="GFY90941.1"/>
    </source>
</evidence>
<proteinExistence type="predicted"/>
<evidence type="ECO:0000313" key="3">
    <source>
        <dbReference type="Proteomes" id="UP000585474"/>
    </source>
</evidence>
<keyword evidence="3" id="KW-1185">Reference proteome</keyword>